<proteinExistence type="predicted"/>
<name>A0A8K0NU64_9TREE</name>
<evidence type="ECO:0000259" key="2">
    <source>
        <dbReference type="Pfam" id="PF25340"/>
    </source>
</evidence>
<evidence type="ECO:0000256" key="1">
    <source>
        <dbReference type="SAM" id="MobiDB-lite"/>
    </source>
</evidence>
<evidence type="ECO:0000313" key="4">
    <source>
        <dbReference type="Proteomes" id="UP000812966"/>
    </source>
</evidence>
<dbReference type="EMBL" id="JABELV010000035">
    <property type="protein sequence ID" value="KAG7562292.1"/>
    <property type="molecule type" value="Genomic_DNA"/>
</dbReference>
<protein>
    <recommendedName>
        <fullName evidence="2">RFX1-4/6/8-like BCD domain-containing protein</fullName>
    </recommendedName>
</protein>
<dbReference type="AlphaFoldDB" id="A0A8K0NU64"/>
<gene>
    <name evidence="3" type="ORF">FFLO_02280</name>
</gene>
<dbReference type="InterPro" id="IPR057321">
    <property type="entry name" value="RFX1-4/6/8-like_BCD"/>
</dbReference>
<dbReference type="Pfam" id="PF25340">
    <property type="entry name" value="BCD_RFX"/>
    <property type="match status" value="1"/>
</dbReference>
<dbReference type="Proteomes" id="UP000812966">
    <property type="component" value="Unassembled WGS sequence"/>
</dbReference>
<feature type="domain" description="RFX1-4/6/8-like BCD" evidence="2">
    <location>
        <begin position="78"/>
        <end position="356"/>
    </location>
</feature>
<keyword evidence="4" id="KW-1185">Reference proteome</keyword>
<feature type="region of interest" description="Disordered" evidence="1">
    <location>
        <begin position="1"/>
        <end position="32"/>
    </location>
</feature>
<sequence length="370" mass="42099">MPQAAKSNNPLLEMGQRPGSGMFDAQQTEKTSRNQLADMSEGDLANMAATNRVEALDGYPTLEDFSAHMPAETAATLWENVRMHFNTLLEAFESWDMSKVQHMILLFWGSLADSLKQEIRKKTVGDLVNRCETLFWEEILRYLISSVAGPLSEQVIQQVNELGAGLENLMDISTKGFSRPTFDNFVARRDKMAKTIGHLLVRFCDLRRTSDVLKDLLKRQNLFISVLSAWKSLQWSSILCQTRLMLKLDDSVIRESVLSPFEDILQQACDNQDQPQIDEISIEEMSNWLQDLICELLQEGFHGKPVEANKIVFATTWFTSEIARDLTIKSSDCFGIYQLLKVWVDDFVSLFVQRKVRVISTMHPATDTSS</sequence>
<organism evidence="3 4">
    <name type="scientific">Filobasidium floriforme</name>
    <dbReference type="NCBI Taxonomy" id="5210"/>
    <lineage>
        <taxon>Eukaryota</taxon>
        <taxon>Fungi</taxon>
        <taxon>Dikarya</taxon>
        <taxon>Basidiomycota</taxon>
        <taxon>Agaricomycotina</taxon>
        <taxon>Tremellomycetes</taxon>
        <taxon>Filobasidiales</taxon>
        <taxon>Filobasidiaceae</taxon>
        <taxon>Filobasidium</taxon>
    </lineage>
</organism>
<evidence type="ECO:0000313" key="3">
    <source>
        <dbReference type="EMBL" id="KAG7562292.1"/>
    </source>
</evidence>
<accession>A0A8K0NU64</accession>
<comment type="caution">
    <text evidence="3">The sequence shown here is derived from an EMBL/GenBank/DDBJ whole genome shotgun (WGS) entry which is preliminary data.</text>
</comment>
<reference evidence="3" key="1">
    <citation type="submission" date="2020-04" db="EMBL/GenBank/DDBJ databases">
        <title>Analysis of mating type loci in Filobasidium floriforme.</title>
        <authorList>
            <person name="Nowrousian M."/>
        </authorList>
    </citation>
    <scope>NUCLEOTIDE SEQUENCE</scope>
    <source>
        <strain evidence="3">CBS 6242</strain>
    </source>
</reference>
<feature type="compositionally biased region" description="Polar residues" evidence="1">
    <location>
        <begin position="1"/>
        <end position="10"/>
    </location>
</feature>